<proteinExistence type="predicted"/>
<accession>A0A0V0U299</accession>
<evidence type="ECO:0000313" key="2">
    <source>
        <dbReference type="EMBL" id="KRX45378.1"/>
    </source>
</evidence>
<keyword evidence="3" id="KW-1185">Reference proteome</keyword>
<evidence type="ECO:0000256" key="1">
    <source>
        <dbReference type="SAM" id="MobiDB-lite"/>
    </source>
</evidence>
<name>A0A0V0U299_9BILA</name>
<protein>
    <submittedName>
        <fullName evidence="2">Uncharacterized protein</fullName>
    </submittedName>
</protein>
<dbReference type="EMBL" id="JYDJ01000077">
    <property type="protein sequence ID" value="KRX45378.1"/>
    <property type="molecule type" value="Genomic_DNA"/>
</dbReference>
<dbReference type="AlphaFoldDB" id="A0A0V0U299"/>
<gene>
    <name evidence="2" type="ORF">T05_8234</name>
</gene>
<reference evidence="2 3" key="1">
    <citation type="submission" date="2015-01" db="EMBL/GenBank/DDBJ databases">
        <title>Evolution of Trichinella species and genotypes.</title>
        <authorList>
            <person name="Korhonen P.K."/>
            <person name="Edoardo P."/>
            <person name="Giuseppe L.R."/>
            <person name="Gasser R.B."/>
        </authorList>
    </citation>
    <scope>NUCLEOTIDE SEQUENCE [LARGE SCALE GENOMIC DNA]</scope>
    <source>
        <strain evidence="2">ISS417</strain>
    </source>
</reference>
<sequence>MESQLSGRKFSVMPHSCHNSRGQSTYKRDLQVQRKDFLTFGPLSRSTDEHRSRGQLTVIICVCGIA</sequence>
<feature type="region of interest" description="Disordered" evidence="1">
    <location>
        <begin position="1"/>
        <end position="25"/>
    </location>
</feature>
<organism evidence="2 3">
    <name type="scientific">Trichinella murrelli</name>
    <dbReference type="NCBI Taxonomy" id="144512"/>
    <lineage>
        <taxon>Eukaryota</taxon>
        <taxon>Metazoa</taxon>
        <taxon>Ecdysozoa</taxon>
        <taxon>Nematoda</taxon>
        <taxon>Enoplea</taxon>
        <taxon>Dorylaimia</taxon>
        <taxon>Trichinellida</taxon>
        <taxon>Trichinellidae</taxon>
        <taxon>Trichinella</taxon>
    </lineage>
</organism>
<dbReference type="Proteomes" id="UP000055048">
    <property type="component" value="Unassembled WGS sequence"/>
</dbReference>
<comment type="caution">
    <text evidence="2">The sequence shown here is derived from an EMBL/GenBank/DDBJ whole genome shotgun (WGS) entry which is preliminary data.</text>
</comment>
<evidence type="ECO:0000313" key="3">
    <source>
        <dbReference type="Proteomes" id="UP000055048"/>
    </source>
</evidence>